<dbReference type="InterPro" id="IPR014710">
    <property type="entry name" value="RmlC-like_jellyroll"/>
</dbReference>
<dbReference type="SUPFAM" id="SSF53448">
    <property type="entry name" value="Nucleotide-diphospho-sugar transferases"/>
    <property type="match status" value="1"/>
</dbReference>
<dbReference type="FunFam" id="2.60.120.10:FF:000032">
    <property type="entry name" value="Mannose-1-phosphate guanylyltransferase/mannose-6-phosphate isomerase"/>
    <property type="match status" value="1"/>
</dbReference>
<feature type="domain" description="MannoseP isomerase/GMP-like beta-helix" evidence="11">
    <location>
        <begin position="294"/>
        <end position="350"/>
    </location>
</feature>
<evidence type="ECO:0000256" key="5">
    <source>
        <dbReference type="ARBA" id="ARBA00022741"/>
    </source>
</evidence>
<evidence type="ECO:0000256" key="7">
    <source>
        <dbReference type="ARBA" id="ARBA00047343"/>
    </source>
</evidence>
<dbReference type="InterPro" id="IPR054566">
    <property type="entry name" value="ManC/GMP-like_b-helix"/>
</dbReference>
<gene>
    <name evidence="12" type="ORF">SAMN05216200_103143</name>
</gene>
<dbReference type="InterPro" id="IPR006375">
    <property type="entry name" value="Man1P_GuaTrfase/Man6P_Isoase"/>
</dbReference>
<dbReference type="CDD" id="cd02213">
    <property type="entry name" value="cupin_PMI_typeII_C"/>
    <property type="match status" value="1"/>
</dbReference>
<evidence type="ECO:0000313" key="12">
    <source>
        <dbReference type="EMBL" id="SHN61158.1"/>
    </source>
</evidence>
<dbReference type="NCBIfam" id="TIGR01479">
    <property type="entry name" value="GMP_PMI"/>
    <property type="match status" value="1"/>
</dbReference>
<evidence type="ECO:0000259" key="11">
    <source>
        <dbReference type="Pfam" id="PF22640"/>
    </source>
</evidence>
<keyword evidence="6" id="KW-0342">GTP-binding</keyword>
<dbReference type="Pfam" id="PF00483">
    <property type="entry name" value="NTP_transferase"/>
    <property type="match status" value="1"/>
</dbReference>
<evidence type="ECO:0000256" key="1">
    <source>
        <dbReference type="ARBA" id="ARBA00006115"/>
    </source>
</evidence>
<keyword evidence="13" id="KW-1185">Reference proteome</keyword>
<dbReference type="InterPro" id="IPR029044">
    <property type="entry name" value="Nucleotide-diphossugar_trans"/>
</dbReference>
<organism evidence="12 13">
    <name type="scientific">Oceanicella actignis</name>
    <dbReference type="NCBI Taxonomy" id="1189325"/>
    <lineage>
        <taxon>Bacteria</taxon>
        <taxon>Pseudomonadati</taxon>
        <taxon>Pseudomonadota</taxon>
        <taxon>Alphaproteobacteria</taxon>
        <taxon>Rhodobacterales</taxon>
        <taxon>Paracoccaceae</taxon>
        <taxon>Oceanicella</taxon>
    </lineage>
</organism>
<dbReference type="InterPro" id="IPR001538">
    <property type="entry name" value="Man6P_isomerase-2_C"/>
</dbReference>
<evidence type="ECO:0000256" key="6">
    <source>
        <dbReference type="ARBA" id="ARBA00023134"/>
    </source>
</evidence>
<dbReference type="Pfam" id="PF22640">
    <property type="entry name" value="ManC_GMP_beta-helix"/>
    <property type="match status" value="1"/>
</dbReference>
<keyword evidence="5" id="KW-0547">Nucleotide-binding</keyword>
<dbReference type="AlphaFoldDB" id="A0A1M7SRW5"/>
<reference evidence="12 13" key="1">
    <citation type="submission" date="2016-12" db="EMBL/GenBank/DDBJ databases">
        <authorList>
            <person name="Song W.-J."/>
            <person name="Kurnit D.M."/>
        </authorList>
    </citation>
    <scope>NUCLEOTIDE SEQUENCE [LARGE SCALE GENOMIC DNA]</scope>
    <source>
        <strain evidence="12 13">CGMCC 1.10808</strain>
    </source>
</reference>
<dbReference type="CDD" id="cd02509">
    <property type="entry name" value="GDP-M1P_Guanylyltransferase"/>
    <property type="match status" value="1"/>
</dbReference>
<accession>A0A1M7SRW5</accession>
<dbReference type="GO" id="GO:0009298">
    <property type="term" value="P:GDP-mannose biosynthetic process"/>
    <property type="evidence" value="ECO:0007669"/>
    <property type="project" value="TreeGrafter"/>
</dbReference>
<feature type="domain" description="Nucleotidyl transferase" evidence="9">
    <location>
        <begin position="7"/>
        <end position="282"/>
    </location>
</feature>
<keyword evidence="12" id="KW-0413">Isomerase</keyword>
<dbReference type="Pfam" id="PF01050">
    <property type="entry name" value="MannoseP_isomer"/>
    <property type="match status" value="1"/>
</dbReference>
<dbReference type="PANTHER" id="PTHR46390:SF1">
    <property type="entry name" value="MANNOSE-1-PHOSPHATE GUANYLYLTRANSFERASE"/>
    <property type="match status" value="1"/>
</dbReference>
<dbReference type="RefSeq" id="WP_072746731.1">
    <property type="nucleotide sequence ID" value="NZ_FOHL01000001.1"/>
</dbReference>
<evidence type="ECO:0000256" key="3">
    <source>
        <dbReference type="ARBA" id="ARBA00022679"/>
    </source>
</evidence>
<proteinExistence type="inferred from homology"/>
<evidence type="ECO:0000259" key="10">
    <source>
        <dbReference type="Pfam" id="PF01050"/>
    </source>
</evidence>
<dbReference type="GO" id="GO:0016853">
    <property type="term" value="F:isomerase activity"/>
    <property type="evidence" value="ECO:0007669"/>
    <property type="project" value="UniProtKB-KW"/>
</dbReference>
<dbReference type="GO" id="GO:0004475">
    <property type="term" value="F:mannose-1-phosphate guanylyltransferase (GTP) activity"/>
    <property type="evidence" value="ECO:0007669"/>
    <property type="project" value="UniProtKB-EC"/>
</dbReference>
<evidence type="ECO:0000256" key="8">
    <source>
        <dbReference type="RuleBase" id="RU004190"/>
    </source>
</evidence>
<dbReference type="InterPro" id="IPR011051">
    <property type="entry name" value="RmlC_Cupin_sf"/>
</dbReference>
<dbReference type="EMBL" id="FRDL01000003">
    <property type="protein sequence ID" value="SHN61158.1"/>
    <property type="molecule type" value="Genomic_DNA"/>
</dbReference>
<name>A0A1M7SRW5_9RHOB</name>
<keyword evidence="4 12" id="KW-0548">Nucleotidyltransferase</keyword>
<dbReference type="InterPro" id="IPR049577">
    <property type="entry name" value="GMPP_N"/>
</dbReference>
<dbReference type="InterPro" id="IPR005835">
    <property type="entry name" value="NTP_transferase_dom"/>
</dbReference>
<evidence type="ECO:0000256" key="4">
    <source>
        <dbReference type="ARBA" id="ARBA00022695"/>
    </source>
</evidence>
<dbReference type="InterPro" id="IPR051161">
    <property type="entry name" value="Mannose-6P_isomerase_type2"/>
</dbReference>
<comment type="catalytic activity">
    <reaction evidence="7">
        <text>alpha-D-mannose 1-phosphate + GTP + H(+) = GDP-alpha-D-mannose + diphosphate</text>
        <dbReference type="Rhea" id="RHEA:15229"/>
        <dbReference type="ChEBI" id="CHEBI:15378"/>
        <dbReference type="ChEBI" id="CHEBI:33019"/>
        <dbReference type="ChEBI" id="CHEBI:37565"/>
        <dbReference type="ChEBI" id="CHEBI:57527"/>
        <dbReference type="ChEBI" id="CHEBI:58409"/>
        <dbReference type="EC" id="2.7.7.13"/>
    </reaction>
</comment>
<sequence>MTTKIHPVILCGGSGTRLWPLSRKSYPKQFGRVFGELSLFQRTAARLSGPDFAPPMLLTTSDFRFIVGQQLTEMGMEPGRILIEPAGRNTGPAILAAALALRDTPQALMLVAPSDHLIADEEAFRAAVRAGAAAAAEGRLVTFGVAPDRPETGYGYLELDEADADGPVRPLRRFVEKPDAETAAQMLASGRFLWNAGIFLFSVGAALEAYRAHAPDLIAPVRRALEEGREDLDFFRLAEEPWLAARDVSVDYAIMEKAGNLAVAPLGGGWNDLGSWTTVWRETGPDADGVALSGEATAIDCRDTLLRSENEGVRLVGIGLENIVAVATRDAVLVADMAQSQRVREAVAALKAQGAAQAEEFPRFHRPWGWYETLAMGERFQVKVIQVRPGGKLSLQSHMHRSEHWVVVEGTARVTVGAEERLLTENESVYIPLGATHRLENPGKVPLRLIEVQSGPYLGEDDIIRYEDIYARG</sequence>
<evidence type="ECO:0000259" key="9">
    <source>
        <dbReference type="Pfam" id="PF00483"/>
    </source>
</evidence>
<protein>
    <recommendedName>
        <fullName evidence="2">mannose-1-phosphate guanylyltransferase</fullName>
        <ecNumber evidence="2">2.7.7.13</ecNumber>
    </recommendedName>
</protein>
<keyword evidence="3 12" id="KW-0808">Transferase</keyword>
<dbReference type="GO" id="GO:0005525">
    <property type="term" value="F:GTP binding"/>
    <property type="evidence" value="ECO:0007669"/>
    <property type="project" value="UniProtKB-KW"/>
</dbReference>
<evidence type="ECO:0000256" key="2">
    <source>
        <dbReference type="ARBA" id="ARBA00012387"/>
    </source>
</evidence>
<dbReference type="Proteomes" id="UP000184066">
    <property type="component" value="Unassembled WGS sequence"/>
</dbReference>
<comment type="similarity">
    <text evidence="1 8">Belongs to the mannose-6-phosphate isomerase type 2 family.</text>
</comment>
<dbReference type="GO" id="GO:0000271">
    <property type="term" value="P:polysaccharide biosynthetic process"/>
    <property type="evidence" value="ECO:0007669"/>
    <property type="project" value="InterPro"/>
</dbReference>
<evidence type="ECO:0000313" key="13">
    <source>
        <dbReference type="Proteomes" id="UP000184066"/>
    </source>
</evidence>
<dbReference type="Gene3D" id="2.60.120.10">
    <property type="entry name" value="Jelly Rolls"/>
    <property type="match status" value="1"/>
</dbReference>
<dbReference type="PANTHER" id="PTHR46390">
    <property type="entry name" value="MANNOSE-1-PHOSPHATE GUANYLYLTRANSFERASE"/>
    <property type="match status" value="1"/>
</dbReference>
<dbReference type="STRING" id="1189325.SAMN04488119_101142"/>
<dbReference type="SUPFAM" id="SSF51182">
    <property type="entry name" value="RmlC-like cupins"/>
    <property type="match status" value="1"/>
</dbReference>
<dbReference type="Gene3D" id="3.90.550.10">
    <property type="entry name" value="Spore Coat Polysaccharide Biosynthesis Protein SpsA, Chain A"/>
    <property type="match status" value="1"/>
</dbReference>
<dbReference type="OrthoDB" id="9806359at2"/>
<dbReference type="EC" id="2.7.7.13" evidence="2"/>
<feature type="domain" description="Mannose-6-phosphate isomerase type II C-terminal" evidence="10">
    <location>
        <begin position="358"/>
        <end position="468"/>
    </location>
</feature>